<dbReference type="Gene3D" id="3.30.559.10">
    <property type="entry name" value="Chloramphenicol acetyltransferase-like domain"/>
    <property type="match status" value="2"/>
</dbReference>
<comment type="caution">
    <text evidence="3">The sequence shown here is derived from an EMBL/GenBank/DDBJ whole genome shotgun (WGS) entry which is preliminary data.</text>
</comment>
<name>A0AAV0HP28_9ROSI</name>
<gene>
    <name evidence="3" type="ORF">LITE_LOCUS5322</name>
</gene>
<dbReference type="InterPro" id="IPR051504">
    <property type="entry name" value="Plant_metabolite_acyltrans"/>
</dbReference>
<dbReference type="Pfam" id="PF02458">
    <property type="entry name" value="Transferase"/>
    <property type="match status" value="1"/>
</dbReference>
<keyword evidence="2" id="KW-0012">Acyltransferase</keyword>
<evidence type="ECO:0000313" key="4">
    <source>
        <dbReference type="Proteomes" id="UP001154282"/>
    </source>
</evidence>
<keyword evidence="4" id="KW-1185">Reference proteome</keyword>
<proteinExistence type="predicted"/>
<protein>
    <submittedName>
        <fullName evidence="3">Uncharacterized protein</fullName>
    </submittedName>
</protein>
<sequence length="484" mass="52646">MASKSSASTLQVSELCKVTPAADSPESATQFTLPLTYLDTTWFRFPPVELIYFYKPTASPIPPHSFYSLLLPKLKRSLSLTLAQFLPLAGQLRWPPQSPTPVVIYTPGDAVSLTIAKSTADLDRLAGDAPREAAESRPYVPQLEVSETTASVVSLQITYFRNRGFSVAITLNHAVIDGKTTAMFLKAWASICKHGENHRLPKELTPSFNRTAVEDSSDLATAYLNRWDEVLTRQSITYNPRSLNVFQKVSPPPPDLLRATFRLSPNSIGRLREKILSHRTNSDERLHLSSFVVTCALVAVCLVKARGGRRDRDVYLVWSVDCRARLDLAAIPPNYFGNCLGVDYLVAEAGSLMGEDGIAVAAEKISELVRGVATAVGEVNSEAAVEKMGRLRSVGPEVQKFGVAGSHKLGFYQIDFGLGKPVKMETTSLDKTRGISVAESGDGSGGIEVGVVLVGHEMEAFESFFVQALKDVGGGQTGHRCSRL</sequence>
<dbReference type="InterPro" id="IPR023213">
    <property type="entry name" value="CAT-like_dom_sf"/>
</dbReference>
<evidence type="ECO:0000256" key="2">
    <source>
        <dbReference type="ARBA" id="ARBA00023315"/>
    </source>
</evidence>
<organism evidence="3 4">
    <name type="scientific">Linum tenue</name>
    <dbReference type="NCBI Taxonomy" id="586396"/>
    <lineage>
        <taxon>Eukaryota</taxon>
        <taxon>Viridiplantae</taxon>
        <taxon>Streptophyta</taxon>
        <taxon>Embryophyta</taxon>
        <taxon>Tracheophyta</taxon>
        <taxon>Spermatophyta</taxon>
        <taxon>Magnoliopsida</taxon>
        <taxon>eudicotyledons</taxon>
        <taxon>Gunneridae</taxon>
        <taxon>Pentapetalae</taxon>
        <taxon>rosids</taxon>
        <taxon>fabids</taxon>
        <taxon>Malpighiales</taxon>
        <taxon>Linaceae</taxon>
        <taxon>Linum</taxon>
    </lineage>
</organism>
<dbReference type="EMBL" id="CAMGYJ010000002">
    <property type="protein sequence ID" value="CAI0387042.1"/>
    <property type="molecule type" value="Genomic_DNA"/>
</dbReference>
<evidence type="ECO:0000256" key="1">
    <source>
        <dbReference type="ARBA" id="ARBA00022679"/>
    </source>
</evidence>
<reference evidence="3" key="1">
    <citation type="submission" date="2022-08" db="EMBL/GenBank/DDBJ databases">
        <authorList>
            <person name="Gutierrez-Valencia J."/>
        </authorList>
    </citation>
    <scope>NUCLEOTIDE SEQUENCE</scope>
</reference>
<accession>A0AAV0HP28</accession>
<dbReference type="PANTHER" id="PTHR31625">
    <property type="match status" value="1"/>
</dbReference>
<dbReference type="AlphaFoldDB" id="A0AAV0HP28"/>
<dbReference type="Proteomes" id="UP001154282">
    <property type="component" value="Unassembled WGS sequence"/>
</dbReference>
<keyword evidence="1" id="KW-0808">Transferase</keyword>
<dbReference type="GO" id="GO:0016747">
    <property type="term" value="F:acyltransferase activity, transferring groups other than amino-acyl groups"/>
    <property type="evidence" value="ECO:0007669"/>
    <property type="project" value="UniProtKB-ARBA"/>
</dbReference>
<evidence type="ECO:0000313" key="3">
    <source>
        <dbReference type="EMBL" id="CAI0387042.1"/>
    </source>
</evidence>